<dbReference type="EMBL" id="JBHSDK010000015">
    <property type="protein sequence ID" value="MFC4335956.1"/>
    <property type="molecule type" value="Genomic_DNA"/>
</dbReference>
<reference evidence="3" key="1">
    <citation type="journal article" date="2019" name="Int. J. Syst. Evol. Microbiol.">
        <title>The Global Catalogue of Microorganisms (GCM) 10K type strain sequencing project: providing services to taxonomists for standard genome sequencing and annotation.</title>
        <authorList>
            <consortium name="The Broad Institute Genomics Platform"/>
            <consortium name="The Broad Institute Genome Sequencing Center for Infectious Disease"/>
            <person name="Wu L."/>
            <person name="Ma J."/>
        </authorList>
    </citation>
    <scope>NUCLEOTIDE SEQUENCE [LARGE SCALE GENOMIC DNA]</scope>
    <source>
        <strain evidence="3">IBRC-M 10908</strain>
    </source>
</reference>
<dbReference type="PANTHER" id="PTHR47514">
    <property type="entry name" value="TRANSKETOLASE N-TERMINAL SECTION-RELATED"/>
    <property type="match status" value="1"/>
</dbReference>
<evidence type="ECO:0000313" key="3">
    <source>
        <dbReference type="Proteomes" id="UP001595823"/>
    </source>
</evidence>
<gene>
    <name evidence="2" type="ORF">ACFPET_12150</name>
</gene>
<dbReference type="Pfam" id="PF00456">
    <property type="entry name" value="Transketolase_N"/>
    <property type="match status" value="1"/>
</dbReference>
<dbReference type="SUPFAM" id="SSF52518">
    <property type="entry name" value="Thiamin diphosphate-binding fold (THDP-binding)"/>
    <property type="match status" value="1"/>
</dbReference>
<name>A0ABV8TYR1_9ACTN</name>
<dbReference type="Gene3D" id="3.40.50.970">
    <property type="match status" value="1"/>
</dbReference>
<dbReference type="PANTHER" id="PTHR47514:SF2">
    <property type="entry name" value="TRANSKETOLASE"/>
    <property type="match status" value="1"/>
</dbReference>
<dbReference type="Proteomes" id="UP001595823">
    <property type="component" value="Unassembled WGS sequence"/>
</dbReference>
<evidence type="ECO:0000313" key="2">
    <source>
        <dbReference type="EMBL" id="MFC4335956.1"/>
    </source>
</evidence>
<dbReference type="RefSeq" id="WP_380621320.1">
    <property type="nucleotide sequence ID" value="NZ_JBHSDK010000015.1"/>
</dbReference>
<sequence>MRTVDFTTLKNFAGELQPDNRYVDDHYALDLHWTMYDRVLDITPATVDSPYRDRYFISKGHRATALYIVLARKGFIPFHWLESMYEPESPLGGHPDRLRIPGVEISSGSLGHGLPLALGSLAAMRAQGLTKPHMYVVIGDGELDEGSNHEAIAYAGLTGTAGLTAIVLDNDSASHGWGGDLPGRFTAHGWTAETVDTSDHDALARAALDHRADGPKVVVARYRA</sequence>
<protein>
    <submittedName>
        <fullName evidence="2">Transketolase</fullName>
    </submittedName>
</protein>
<feature type="domain" description="Transketolase N-terminal" evidence="1">
    <location>
        <begin position="30"/>
        <end position="211"/>
    </location>
</feature>
<comment type="caution">
    <text evidence="2">The sequence shown here is derived from an EMBL/GenBank/DDBJ whole genome shotgun (WGS) entry which is preliminary data.</text>
</comment>
<proteinExistence type="predicted"/>
<organism evidence="2 3">
    <name type="scientific">Salininema proteolyticum</name>
    <dbReference type="NCBI Taxonomy" id="1607685"/>
    <lineage>
        <taxon>Bacteria</taxon>
        <taxon>Bacillati</taxon>
        <taxon>Actinomycetota</taxon>
        <taxon>Actinomycetes</taxon>
        <taxon>Glycomycetales</taxon>
        <taxon>Glycomycetaceae</taxon>
        <taxon>Salininema</taxon>
    </lineage>
</organism>
<dbReference type="InterPro" id="IPR029061">
    <property type="entry name" value="THDP-binding"/>
</dbReference>
<evidence type="ECO:0000259" key="1">
    <source>
        <dbReference type="Pfam" id="PF00456"/>
    </source>
</evidence>
<accession>A0ABV8TYR1</accession>
<dbReference type="InterPro" id="IPR005474">
    <property type="entry name" value="Transketolase_N"/>
</dbReference>
<keyword evidence="3" id="KW-1185">Reference proteome</keyword>